<evidence type="ECO:0000256" key="1">
    <source>
        <dbReference type="SAM" id="MobiDB-lite"/>
    </source>
</evidence>
<organism evidence="3 4">
    <name type="scientific">Streblomastix strix</name>
    <dbReference type="NCBI Taxonomy" id="222440"/>
    <lineage>
        <taxon>Eukaryota</taxon>
        <taxon>Metamonada</taxon>
        <taxon>Preaxostyla</taxon>
        <taxon>Oxymonadida</taxon>
        <taxon>Streblomastigidae</taxon>
        <taxon>Streblomastix</taxon>
    </lineage>
</organism>
<feature type="chain" id="PRO_5023930833" evidence="2">
    <location>
        <begin position="17"/>
        <end position="455"/>
    </location>
</feature>
<evidence type="ECO:0000256" key="2">
    <source>
        <dbReference type="SAM" id="SignalP"/>
    </source>
</evidence>
<dbReference type="Proteomes" id="UP000324800">
    <property type="component" value="Unassembled WGS sequence"/>
</dbReference>
<sequence length="455" mass="51679">MVAFALVAVICHFVLATVAPPLPNSFQTIAFVGKGDEFLEGFLEVSWEQNAGLFIQDCKENEGVIIVFFNFTSNEGKCIKCGRDVVPFFPKFKKDYLQDERTHVDEVVVYERTKIIHWKTAEDDTEIWTYYDYPRNPVMLKWHGLVIKFDGVIEQLSPHDEEYFHPPSDCISRCPLLRGPGIQFGVSPLGTEYIASKCMSSVSNQSEDTIVKINNNETVVNEQSEIGSTHYQISDDVKFQDQSTYDPFETGDVKQQIRGMQADNNNNVDSKKIEKNSKLGNNMENLPLKILDDIQESSIAQNWPVNSTFSERANNKKKTKDKKKGSNKSGRNQITNSEVDHGWPYLLCTKPDSLSGMQHFPHQLTSALSQEEQQLTNQSPQHLQLSQSQSLLRALLPAPTFVLPLIVSEMRRSSAIRKSRAAMGFDIGDNLVNILRENEKLKLEKKKKSNIKQRL</sequence>
<evidence type="ECO:0000313" key="4">
    <source>
        <dbReference type="Proteomes" id="UP000324800"/>
    </source>
</evidence>
<protein>
    <submittedName>
        <fullName evidence="3">Uncharacterized protein</fullName>
    </submittedName>
</protein>
<dbReference type="EMBL" id="SNRW01007427">
    <property type="protein sequence ID" value="KAA6381258.1"/>
    <property type="molecule type" value="Genomic_DNA"/>
</dbReference>
<name>A0A5J4VF72_9EUKA</name>
<dbReference type="AlphaFoldDB" id="A0A5J4VF72"/>
<evidence type="ECO:0000313" key="3">
    <source>
        <dbReference type="EMBL" id="KAA6381258.1"/>
    </source>
</evidence>
<proteinExistence type="predicted"/>
<keyword evidence="2" id="KW-0732">Signal</keyword>
<comment type="caution">
    <text evidence="3">The sequence shown here is derived from an EMBL/GenBank/DDBJ whole genome shotgun (WGS) entry which is preliminary data.</text>
</comment>
<reference evidence="3 4" key="1">
    <citation type="submission" date="2019-03" db="EMBL/GenBank/DDBJ databases">
        <title>Single cell metagenomics reveals metabolic interactions within the superorganism composed of flagellate Streblomastix strix and complex community of Bacteroidetes bacteria on its surface.</title>
        <authorList>
            <person name="Treitli S.C."/>
            <person name="Kolisko M."/>
            <person name="Husnik F."/>
            <person name="Keeling P."/>
            <person name="Hampl V."/>
        </authorList>
    </citation>
    <scope>NUCLEOTIDE SEQUENCE [LARGE SCALE GENOMIC DNA]</scope>
    <source>
        <strain evidence="3">ST1C</strain>
    </source>
</reference>
<feature type="region of interest" description="Disordered" evidence="1">
    <location>
        <begin position="305"/>
        <end position="337"/>
    </location>
</feature>
<feature type="compositionally biased region" description="Basic residues" evidence="1">
    <location>
        <begin position="315"/>
        <end position="326"/>
    </location>
</feature>
<accession>A0A5J4VF72</accession>
<gene>
    <name evidence="3" type="ORF">EZS28_023215</name>
</gene>
<feature type="signal peptide" evidence="2">
    <location>
        <begin position="1"/>
        <end position="16"/>
    </location>
</feature>